<dbReference type="OrthoDB" id="9802525at2"/>
<keyword evidence="3" id="KW-0808">Transferase</keyword>
<evidence type="ECO:0000259" key="1">
    <source>
        <dbReference type="Pfam" id="PF00534"/>
    </source>
</evidence>
<dbReference type="Pfam" id="PF00534">
    <property type="entry name" value="Glycos_transf_1"/>
    <property type="match status" value="1"/>
</dbReference>
<dbReference type="Gene3D" id="3.40.50.2000">
    <property type="entry name" value="Glycogen Phosphorylase B"/>
    <property type="match status" value="2"/>
</dbReference>
<feature type="domain" description="Glycosyltransferase subfamily 4-like N-terminal" evidence="2">
    <location>
        <begin position="14"/>
        <end position="179"/>
    </location>
</feature>
<keyword evidence="4" id="KW-1185">Reference proteome</keyword>
<dbReference type="Pfam" id="PF13439">
    <property type="entry name" value="Glyco_transf_4"/>
    <property type="match status" value="1"/>
</dbReference>
<proteinExistence type="predicted"/>
<feature type="domain" description="Glycosyl transferase family 1" evidence="1">
    <location>
        <begin position="199"/>
        <end position="349"/>
    </location>
</feature>
<dbReference type="PANTHER" id="PTHR45947">
    <property type="entry name" value="SULFOQUINOVOSYL TRANSFERASE SQD2"/>
    <property type="match status" value="1"/>
</dbReference>
<dbReference type="PANTHER" id="PTHR45947:SF3">
    <property type="entry name" value="SULFOQUINOVOSYL TRANSFERASE SQD2"/>
    <property type="match status" value="1"/>
</dbReference>
<dbReference type="Proteomes" id="UP000192790">
    <property type="component" value="Unassembled WGS sequence"/>
</dbReference>
<gene>
    <name evidence="3" type="ORF">SAMN02745168_0560</name>
</gene>
<evidence type="ECO:0000313" key="4">
    <source>
        <dbReference type="Proteomes" id="UP000192790"/>
    </source>
</evidence>
<evidence type="ECO:0000313" key="3">
    <source>
        <dbReference type="EMBL" id="SMC37716.1"/>
    </source>
</evidence>
<dbReference type="InterPro" id="IPR050194">
    <property type="entry name" value="Glycosyltransferase_grp1"/>
</dbReference>
<sequence length="385" mass="42496">MRIAYFTDTFRPEINGVTNTLEYLSAYLAARNTQHLFFAPDYGGNLTPVKEENVLRFPGVPPFVSPSSRLAFPSGRAVRSAVRDFRPDLIHITSELGVGMSGLQAARSLGIPVVMSYHTNFDRYFAFYYARLLDLPYWTYMKWFHSFAAVNLCPSKSTLGELRGRGMGSLDVWSRGVDLLRFSPRLRSGGVRDSLGGRDKFIFLYVGRIAREKGLDVLARALREVHARMGERARFVFTGDGPYLREMTAMDLPNTVFTGFKQGAELAEIYASADAFVFPSGTETLGNVLLEAMASGLPSVCADSGGVTDFAFHMENAYVAGYESASSLARGMLELASNPLLRRRLGEGGLETARSRSWTGVFDSLMLQYRAVLDGCAPEQGRVAV</sequence>
<dbReference type="STRING" id="1122930.SAMN02745168_0560"/>
<evidence type="ECO:0000259" key="2">
    <source>
        <dbReference type="Pfam" id="PF13439"/>
    </source>
</evidence>
<dbReference type="AlphaFoldDB" id="A0A1W1YNK7"/>
<accession>A0A1W1YNK7</accession>
<dbReference type="InterPro" id="IPR001296">
    <property type="entry name" value="Glyco_trans_1"/>
</dbReference>
<dbReference type="SUPFAM" id="SSF53756">
    <property type="entry name" value="UDP-Glycosyltransferase/glycogen phosphorylase"/>
    <property type="match status" value="1"/>
</dbReference>
<dbReference type="InterPro" id="IPR028098">
    <property type="entry name" value="Glyco_trans_4-like_N"/>
</dbReference>
<protein>
    <submittedName>
        <fullName evidence="3">Glycosyltransferase involved in cell wall bisynthesis</fullName>
    </submittedName>
</protein>
<dbReference type="EMBL" id="FWXW01000001">
    <property type="protein sequence ID" value="SMC37716.1"/>
    <property type="molecule type" value="Genomic_DNA"/>
</dbReference>
<name>A0A1W1YNK7_9FIRM</name>
<dbReference type="GO" id="GO:0016758">
    <property type="term" value="F:hexosyltransferase activity"/>
    <property type="evidence" value="ECO:0007669"/>
    <property type="project" value="TreeGrafter"/>
</dbReference>
<dbReference type="CDD" id="cd03814">
    <property type="entry name" value="GT4-like"/>
    <property type="match status" value="1"/>
</dbReference>
<dbReference type="RefSeq" id="WP_084233194.1">
    <property type="nucleotide sequence ID" value="NZ_FWXW01000001.1"/>
</dbReference>
<reference evidence="3 4" key="1">
    <citation type="submission" date="2017-04" db="EMBL/GenBank/DDBJ databases">
        <authorList>
            <person name="Afonso C.L."/>
            <person name="Miller P.J."/>
            <person name="Scott M.A."/>
            <person name="Spackman E."/>
            <person name="Goraichik I."/>
            <person name="Dimitrov K.M."/>
            <person name="Suarez D.L."/>
            <person name="Swayne D.E."/>
        </authorList>
    </citation>
    <scope>NUCLEOTIDE SEQUENCE [LARGE SCALE GENOMIC DNA]</scope>
    <source>
        <strain evidence="3 4">DSM 12816</strain>
    </source>
</reference>
<organism evidence="3 4">
    <name type="scientific">Papillibacter cinnamivorans DSM 12816</name>
    <dbReference type="NCBI Taxonomy" id="1122930"/>
    <lineage>
        <taxon>Bacteria</taxon>
        <taxon>Bacillati</taxon>
        <taxon>Bacillota</taxon>
        <taxon>Clostridia</taxon>
        <taxon>Eubacteriales</taxon>
        <taxon>Oscillospiraceae</taxon>
        <taxon>Papillibacter</taxon>
    </lineage>
</organism>